<dbReference type="InterPro" id="IPR004360">
    <property type="entry name" value="Glyas_Fos-R_dOase_dom"/>
</dbReference>
<dbReference type="OrthoDB" id="9814858at2"/>
<dbReference type="CDD" id="cd06587">
    <property type="entry name" value="VOC"/>
    <property type="match status" value="1"/>
</dbReference>
<dbReference type="RefSeq" id="WP_119549028.1">
    <property type="nucleotide sequence ID" value="NZ_QXIR01000036.1"/>
</dbReference>
<organism evidence="2 3">
    <name type="scientific">Bacillus salacetis</name>
    <dbReference type="NCBI Taxonomy" id="2315464"/>
    <lineage>
        <taxon>Bacteria</taxon>
        <taxon>Bacillati</taxon>
        <taxon>Bacillota</taxon>
        <taxon>Bacilli</taxon>
        <taxon>Bacillales</taxon>
        <taxon>Bacillaceae</taxon>
        <taxon>Bacillus</taxon>
    </lineage>
</organism>
<dbReference type="EMBL" id="QXIR01000036">
    <property type="protein sequence ID" value="RIW29089.1"/>
    <property type="molecule type" value="Genomic_DNA"/>
</dbReference>
<dbReference type="Gene3D" id="3.10.180.10">
    <property type="entry name" value="2,3-Dihydroxybiphenyl 1,2-Dioxygenase, domain 1"/>
    <property type="match status" value="1"/>
</dbReference>
<sequence length="117" mass="13333">MKWHHGGIEVSSLKKSCGFYEEIFQFTVKECLILEDEKIIFMKRGSIILELVETGEESTGSSNMHFAWEVEDLPLWREHLGKFGLHPSEGPYHLDSGATVIFYEGPDGEMIELLSRG</sequence>
<dbReference type="AlphaFoldDB" id="A0A3A1QPT8"/>
<dbReference type="PROSITE" id="PS51819">
    <property type="entry name" value="VOC"/>
    <property type="match status" value="1"/>
</dbReference>
<dbReference type="InterPro" id="IPR029068">
    <property type="entry name" value="Glyas_Bleomycin-R_OHBP_Dase"/>
</dbReference>
<gene>
    <name evidence="2" type="ORF">D3H55_19755</name>
</gene>
<name>A0A3A1QPT8_9BACI</name>
<feature type="domain" description="VOC" evidence="1">
    <location>
        <begin position="2"/>
        <end position="116"/>
    </location>
</feature>
<comment type="caution">
    <text evidence="2">The sequence shown here is derived from an EMBL/GenBank/DDBJ whole genome shotgun (WGS) entry which is preliminary data.</text>
</comment>
<dbReference type="Pfam" id="PF00903">
    <property type="entry name" value="Glyoxalase"/>
    <property type="match status" value="1"/>
</dbReference>
<proteinExistence type="predicted"/>
<dbReference type="Proteomes" id="UP000265801">
    <property type="component" value="Unassembled WGS sequence"/>
</dbReference>
<evidence type="ECO:0000313" key="2">
    <source>
        <dbReference type="EMBL" id="RIW29089.1"/>
    </source>
</evidence>
<keyword evidence="3" id="KW-1185">Reference proteome</keyword>
<evidence type="ECO:0000313" key="3">
    <source>
        <dbReference type="Proteomes" id="UP000265801"/>
    </source>
</evidence>
<accession>A0A3A1QPT8</accession>
<evidence type="ECO:0000259" key="1">
    <source>
        <dbReference type="PROSITE" id="PS51819"/>
    </source>
</evidence>
<reference evidence="2 3" key="1">
    <citation type="submission" date="2018-09" db="EMBL/GenBank/DDBJ databases">
        <title>Bacillus saliacetes sp. nov., isolated from Thai shrimp paste (Ka-pi).</title>
        <authorList>
            <person name="Daroonpunt R."/>
            <person name="Tanasupawat S."/>
            <person name="Yiamsombut S."/>
        </authorList>
    </citation>
    <scope>NUCLEOTIDE SEQUENCE [LARGE SCALE GENOMIC DNA]</scope>
    <source>
        <strain evidence="2 3">SKP7-4</strain>
    </source>
</reference>
<dbReference type="InterPro" id="IPR037523">
    <property type="entry name" value="VOC_core"/>
</dbReference>
<protein>
    <submittedName>
        <fullName evidence="2">VOC family protein</fullName>
    </submittedName>
</protein>
<dbReference type="SUPFAM" id="SSF54593">
    <property type="entry name" value="Glyoxalase/Bleomycin resistance protein/Dihydroxybiphenyl dioxygenase"/>
    <property type="match status" value="1"/>
</dbReference>